<accession>A0A1F4NTX1</accession>
<protein>
    <submittedName>
        <fullName evidence="1">Uncharacterized protein</fullName>
    </submittedName>
</protein>
<comment type="caution">
    <text evidence="1">The sequence shown here is derived from an EMBL/GenBank/DDBJ whole genome shotgun (WGS) entry which is preliminary data.</text>
</comment>
<name>A0A1F4NTX1_UNCK3</name>
<proteinExistence type="predicted"/>
<evidence type="ECO:0000313" key="1">
    <source>
        <dbReference type="EMBL" id="OGB74342.1"/>
    </source>
</evidence>
<sequence length="296" mass="32819">MQKSISAAQIKQILGFGSDVLKAIGFGFSQVQAFISDSARVAKFKEGLTALLEEAIALNPFSKERVKQAWFYPKNWQAKGVAEQVIKLATLFPGIDLSQVEMLVAKLVAQKLADGVAILPKLSFLAKLWNIADPYGGGYGPICEKLFELIAASRSFHNYRTGQMNEQHIRIMEDVREQLKKLEAETLGDVLVLSFNFGNLYAGFSPRNARFEALNNNQFPLIAAQVACLLLTMPDRLTAWEQLFIDCSGDEWDWDAGGGWTRSVCFGFDGGKLLFDNRYADYANDFFGSAVAFLGV</sequence>
<gene>
    <name evidence="1" type="ORF">A2V68_01150</name>
</gene>
<organism evidence="1 2">
    <name type="scientific">candidate division Kazan bacterium RBG_13_50_9</name>
    <dbReference type="NCBI Taxonomy" id="1798535"/>
    <lineage>
        <taxon>Bacteria</taxon>
        <taxon>Bacteria division Kazan-3B-28</taxon>
    </lineage>
</organism>
<dbReference type="Proteomes" id="UP000176651">
    <property type="component" value="Unassembled WGS sequence"/>
</dbReference>
<dbReference type="EMBL" id="META01000003">
    <property type="protein sequence ID" value="OGB74342.1"/>
    <property type="molecule type" value="Genomic_DNA"/>
</dbReference>
<reference evidence="1 2" key="1">
    <citation type="journal article" date="2016" name="Nat. Commun.">
        <title>Thousands of microbial genomes shed light on interconnected biogeochemical processes in an aquifer system.</title>
        <authorList>
            <person name="Anantharaman K."/>
            <person name="Brown C.T."/>
            <person name="Hug L.A."/>
            <person name="Sharon I."/>
            <person name="Castelle C.J."/>
            <person name="Probst A.J."/>
            <person name="Thomas B.C."/>
            <person name="Singh A."/>
            <person name="Wilkins M.J."/>
            <person name="Karaoz U."/>
            <person name="Brodie E.L."/>
            <person name="Williams K.H."/>
            <person name="Hubbard S.S."/>
            <person name="Banfield J.F."/>
        </authorList>
    </citation>
    <scope>NUCLEOTIDE SEQUENCE [LARGE SCALE GENOMIC DNA]</scope>
</reference>
<dbReference type="AlphaFoldDB" id="A0A1F4NTX1"/>
<evidence type="ECO:0000313" key="2">
    <source>
        <dbReference type="Proteomes" id="UP000176651"/>
    </source>
</evidence>